<dbReference type="EMBL" id="BAUW01000066">
    <property type="protein sequence ID" value="GAE47176.1"/>
    <property type="molecule type" value="Genomic_DNA"/>
</dbReference>
<sequence length="106" mass="12092">MTQLKKRTLVDVEAPNASTGIINGRSSNILNWDDVRFPWAYPKYKRMLGNFWTPFEINMSKDIKQFSMLTEKEKDAFLKIIGLLALLDSIQTDYAAKLPIISPTPA</sequence>
<dbReference type="Proteomes" id="UP000018949">
    <property type="component" value="Unassembled WGS sequence"/>
</dbReference>
<reference evidence="2 3" key="1">
    <citation type="submission" date="2013-12" db="EMBL/GenBank/DDBJ databases">
        <title>NBRP : Genome information of microbial organism related human and environment.</title>
        <authorList>
            <person name="Hattori M."/>
            <person name="Oshima K."/>
            <person name="Inaba H."/>
            <person name="Suda W."/>
            <person name="Sakamoto M."/>
            <person name="Iino T."/>
            <person name="Kitahara M."/>
            <person name="Oshida Y."/>
            <person name="Iida T."/>
            <person name="Kudo T."/>
            <person name="Itoh T."/>
            <person name="Ahmed I."/>
            <person name="Ohkuma M."/>
        </authorList>
    </citation>
    <scope>NUCLEOTIDE SEQUENCE [LARGE SCALE GENOMIC DNA]</scope>
    <source>
        <strain evidence="2 3">JCM 21738</strain>
    </source>
</reference>
<keyword evidence="3" id="KW-1185">Reference proteome</keyword>
<dbReference type="InterPro" id="IPR009078">
    <property type="entry name" value="Ferritin-like_SF"/>
</dbReference>
<dbReference type="SUPFAM" id="SSF47240">
    <property type="entry name" value="Ferritin-like"/>
    <property type="match status" value="1"/>
</dbReference>
<accession>W4RS87</accession>
<comment type="caution">
    <text evidence="2">The sequence shown here is derived from an EMBL/GenBank/DDBJ whole genome shotgun (WGS) entry which is preliminary data.</text>
</comment>
<dbReference type="eggNOG" id="COG0208">
    <property type="taxonomic scope" value="Bacteria"/>
</dbReference>
<dbReference type="GO" id="GO:0009263">
    <property type="term" value="P:deoxyribonucleotide biosynthetic process"/>
    <property type="evidence" value="ECO:0007669"/>
    <property type="project" value="InterPro"/>
</dbReference>
<protein>
    <submittedName>
        <fullName evidence="2">Ribonucleotide reductase</fullName>
    </submittedName>
</protein>
<evidence type="ECO:0000313" key="3">
    <source>
        <dbReference type="Proteomes" id="UP000018949"/>
    </source>
</evidence>
<dbReference type="InterPro" id="IPR000358">
    <property type="entry name" value="RNR_small_fam"/>
</dbReference>
<comment type="cofactor">
    <cofactor evidence="1">
        <name>Fe cation</name>
        <dbReference type="ChEBI" id="CHEBI:24875"/>
    </cofactor>
</comment>
<organism evidence="2 3">
    <name type="scientific">Mesobacillus boroniphilus JCM 21738</name>
    <dbReference type="NCBI Taxonomy" id="1294265"/>
    <lineage>
        <taxon>Bacteria</taxon>
        <taxon>Bacillati</taxon>
        <taxon>Bacillota</taxon>
        <taxon>Bacilli</taxon>
        <taxon>Bacillales</taxon>
        <taxon>Bacillaceae</taxon>
        <taxon>Mesobacillus</taxon>
    </lineage>
</organism>
<evidence type="ECO:0000256" key="1">
    <source>
        <dbReference type="ARBA" id="ARBA00001962"/>
    </source>
</evidence>
<dbReference type="GO" id="GO:0016491">
    <property type="term" value="F:oxidoreductase activity"/>
    <property type="evidence" value="ECO:0007669"/>
    <property type="project" value="InterPro"/>
</dbReference>
<dbReference type="AlphaFoldDB" id="W4RS87"/>
<dbReference type="Pfam" id="PF00268">
    <property type="entry name" value="Ribonuc_red_sm"/>
    <property type="match status" value="1"/>
</dbReference>
<proteinExistence type="predicted"/>
<name>W4RS87_9BACI</name>
<dbReference type="Gene3D" id="1.10.620.20">
    <property type="entry name" value="Ribonucleotide Reductase, subunit A"/>
    <property type="match status" value="1"/>
</dbReference>
<evidence type="ECO:0000313" key="2">
    <source>
        <dbReference type="EMBL" id="GAE47176.1"/>
    </source>
</evidence>
<gene>
    <name evidence="2" type="ORF">JCM21738_4130</name>
</gene>
<dbReference type="InterPro" id="IPR012348">
    <property type="entry name" value="RNR-like"/>
</dbReference>